<dbReference type="Proteomes" id="UP001589890">
    <property type="component" value="Unassembled WGS sequence"/>
</dbReference>
<accession>A0ABV6QK16</accession>
<keyword evidence="5" id="KW-1185">Reference proteome</keyword>
<sequence length="216" mass="23277">MGTEPIQTRSRQRRDALLDAAIELLGEGGGKSVTHRAVAIRAGLPPSTATYFFASIQDLTEQALARHLQARVAEIESAMAALFSQSHSLVDVADLFAAFMLARPKKAAISHHEVYLEASRNPSLRAAVAEALEGFERLATSVLTTLGVAEPERASVAFLAAVDGFILRQLADPRDHAEAVRLLSETLRQLFIAFTLDPGERAAAHARLAAPRTFTP</sequence>
<dbReference type="RefSeq" id="WP_380046925.1">
    <property type="nucleotide sequence ID" value="NZ_JBHLTC010000014.1"/>
</dbReference>
<dbReference type="InterPro" id="IPR001647">
    <property type="entry name" value="HTH_TetR"/>
</dbReference>
<comment type="caution">
    <text evidence="4">The sequence shown here is derived from an EMBL/GenBank/DDBJ whole genome shotgun (WGS) entry which is preliminary data.</text>
</comment>
<proteinExistence type="predicted"/>
<feature type="domain" description="HTH tetR-type" evidence="3">
    <location>
        <begin position="11"/>
        <end position="71"/>
    </location>
</feature>
<dbReference type="InterPro" id="IPR036271">
    <property type="entry name" value="Tet_transcr_reg_TetR-rel_C_sf"/>
</dbReference>
<evidence type="ECO:0000256" key="2">
    <source>
        <dbReference type="PROSITE-ProRule" id="PRU00335"/>
    </source>
</evidence>
<gene>
    <name evidence="4" type="ORF">ACFFGN_13000</name>
</gene>
<protein>
    <submittedName>
        <fullName evidence="4">TetR/AcrR family transcriptional regulator</fullName>
    </submittedName>
</protein>
<feature type="DNA-binding region" description="H-T-H motif" evidence="2">
    <location>
        <begin position="34"/>
        <end position="53"/>
    </location>
</feature>
<dbReference type="SUPFAM" id="SSF46689">
    <property type="entry name" value="Homeodomain-like"/>
    <property type="match status" value="1"/>
</dbReference>
<dbReference type="SUPFAM" id="SSF48498">
    <property type="entry name" value="Tetracyclin repressor-like, C-terminal domain"/>
    <property type="match status" value="1"/>
</dbReference>
<evidence type="ECO:0000259" key="3">
    <source>
        <dbReference type="PROSITE" id="PS50977"/>
    </source>
</evidence>
<dbReference type="PROSITE" id="PS50977">
    <property type="entry name" value="HTH_TETR_2"/>
    <property type="match status" value="1"/>
</dbReference>
<dbReference type="Gene3D" id="1.10.357.10">
    <property type="entry name" value="Tetracycline Repressor, domain 2"/>
    <property type="match status" value="1"/>
</dbReference>
<evidence type="ECO:0000256" key="1">
    <source>
        <dbReference type="ARBA" id="ARBA00023125"/>
    </source>
</evidence>
<evidence type="ECO:0000313" key="5">
    <source>
        <dbReference type="Proteomes" id="UP001589890"/>
    </source>
</evidence>
<evidence type="ECO:0000313" key="4">
    <source>
        <dbReference type="EMBL" id="MFC0624989.1"/>
    </source>
</evidence>
<keyword evidence="1 2" id="KW-0238">DNA-binding</keyword>
<dbReference type="Pfam" id="PF00440">
    <property type="entry name" value="TetR_N"/>
    <property type="match status" value="1"/>
</dbReference>
<dbReference type="Pfam" id="PF17940">
    <property type="entry name" value="TetR_C_31"/>
    <property type="match status" value="1"/>
</dbReference>
<dbReference type="EMBL" id="JBHLTC010000014">
    <property type="protein sequence ID" value="MFC0624989.1"/>
    <property type="molecule type" value="Genomic_DNA"/>
</dbReference>
<organism evidence="4 5">
    <name type="scientific">Kribbella deserti</name>
    <dbReference type="NCBI Taxonomy" id="1926257"/>
    <lineage>
        <taxon>Bacteria</taxon>
        <taxon>Bacillati</taxon>
        <taxon>Actinomycetota</taxon>
        <taxon>Actinomycetes</taxon>
        <taxon>Propionibacteriales</taxon>
        <taxon>Kribbellaceae</taxon>
        <taxon>Kribbella</taxon>
    </lineage>
</organism>
<dbReference type="InterPro" id="IPR009057">
    <property type="entry name" value="Homeodomain-like_sf"/>
</dbReference>
<reference evidence="4 5" key="1">
    <citation type="submission" date="2024-09" db="EMBL/GenBank/DDBJ databases">
        <authorList>
            <person name="Sun Q."/>
            <person name="Mori K."/>
        </authorList>
    </citation>
    <scope>NUCLEOTIDE SEQUENCE [LARGE SCALE GENOMIC DNA]</scope>
    <source>
        <strain evidence="4 5">CGMCC 1.15906</strain>
    </source>
</reference>
<name>A0ABV6QK16_9ACTN</name>
<dbReference type="InterPro" id="IPR041583">
    <property type="entry name" value="TetR_C_31"/>
</dbReference>